<dbReference type="AlphaFoldDB" id="A0A2T4S8C6"/>
<dbReference type="InterPro" id="IPR019888">
    <property type="entry name" value="Tscrpt_reg_AsnC-like"/>
</dbReference>
<evidence type="ECO:0000256" key="1">
    <source>
        <dbReference type="ARBA" id="ARBA00023015"/>
    </source>
</evidence>
<keyword evidence="1" id="KW-0805">Transcription regulation</keyword>
<dbReference type="SMART" id="SM00344">
    <property type="entry name" value="HTH_ASNC"/>
    <property type="match status" value="1"/>
</dbReference>
<dbReference type="InterPro" id="IPR011008">
    <property type="entry name" value="Dimeric_a/b-barrel"/>
</dbReference>
<dbReference type="Gene3D" id="3.30.70.920">
    <property type="match status" value="1"/>
</dbReference>
<dbReference type="InterPro" id="IPR019887">
    <property type="entry name" value="Tscrpt_reg_AsnC/Lrp_C"/>
</dbReference>
<dbReference type="InterPro" id="IPR036388">
    <property type="entry name" value="WH-like_DNA-bd_sf"/>
</dbReference>
<evidence type="ECO:0000313" key="5">
    <source>
        <dbReference type="EMBL" id="PTK57875.1"/>
    </source>
</evidence>
<dbReference type="GO" id="GO:0005829">
    <property type="term" value="C:cytosol"/>
    <property type="evidence" value="ECO:0007669"/>
    <property type="project" value="TreeGrafter"/>
</dbReference>
<dbReference type="InterPro" id="IPR036390">
    <property type="entry name" value="WH_DNA-bd_sf"/>
</dbReference>
<dbReference type="PANTHER" id="PTHR30154">
    <property type="entry name" value="LEUCINE-RESPONSIVE REGULATORY PROTEIN"/>
    <property type="match status" value="1"/>
</dbReference>
<name>A0A2T4S8C6_9STAP</name>
<dbReference type="SUPFAM" id="SSF46785">
    <property type="entry name" value="Winged helix' DNA-binding domain"/>
    <property type="match status" value="1"/>
</dbReference>
<organism evidence="5 6">
    <name type="scientific">Staphylococcus nepalensis</name>
    <dbReference type="NCBI Taxonomy" id="214473"/>
    <lineage>
        <taxon>Bacteria</taxon>
        <taxon>Bacillati</taxon>
        <taxon>Bacillota</taxon>
        <taxon>Bacilli</taxon>
        <taxon>Bacillales</taxon>
        <taxon>Staphylococcaceae</taxon>
        <taxon>Staphylococcus</taxon>
    </lineage>
</organism>
<dbReference type="Proteomes" id="UP000240400">
    <property type="component" value="Unassembled WGS sequence"/>
</dbReference>
<evidence type="ECO:0000313" key="6">
    <source>
        <dbReference type="Proteomes" id="UP000240400"/>
    </source>
</evidence>
<dbReference type="RefSeq" id="WP_037538749.1">
    <property type="nucleotide sequence ID" value="NZ_PZHR01000083.1"/>
</dbReference>
<dbReference type="PRINTS" id="PR00033">
    <property type="entry name" value="HTHASNC"/>
</dbReference>
<dbReference type="EMBL" id="PZHR01000083">
    <property type="protein sequence ID" value="PTK57875.1"/>
    <property type="molecule type" value="Genomic_DNA"/>
</dbReference>
<dbReference type="GO" id="GO:0043200">
    <property type="term" value="P:response to amino acid"/>
    <property type="evidence" value="ECO:0007669"/>
    <property type="project" value="TreeGrafter"/>
</dbReference>
<reference evidence="5 6" key="1">
    <citation type="journal article" date="2016" name="Front. Microbiol.">
        <title>Comprehensive Phylogenetic Analysis of Bovine Non-aureus Staphylococci Species Based on Whole-Genome Sequencing.</title>
        <authorList>
            <person name="Naushad S."/>
            <person name="Barkema H.W."/>
            <person name="Luby C."/>
            <person name="Condas L.A."/>
            <person name="Nobrega D.B."/>
            <person name="Carson D.A."/>
            <person name="De Buck J."/>
        </authorList>
    </citation>
    <scope>NUCLEOTIDE SEQUENCE [LARGE SCALE GENOMIC DNA]</scope>
    <source>
        <strain evidence="5 6">SNUC 4337</strain>
    </source>
</reference>
<evidence type="ECO:0000259" key="4">
    <source>
        <dbReference type="PROSITE" id="PS50956"/>
    </source>
</evidence>
<protein>
    <submittedName>
        <fullName evidence="5">Lrp/AsnC family transcriptional regulator</fullName>
    </submittedName>
</protein>
<dbReference type="Pfam" id="PF01037">
    <property type="entry name" value="AsnC_trans_reg"/>
    <property type="match status" value="1"/>
</dbReference>
<dbReference type="Pfam" id="PF13412">
    <property type="entry name" value="HTH_24"/>
    <property type="match status" value="1"/>
</dbReference>
<dbReference type="SUPFAM" id="SSF54909">
    <property type="entry name" value="Dimeric alpha+beta barrel"/>
    <property type="match status" value="1"/>
</dbReference>
<dbReference type="PROSITE" id="PS50956">
    <property type="entry name" value="HTH_ASNC_2"/>
    <property type="match status" value="1"/>
</dbReference>
<dbReference type="Gene3D" id="1.10.10.10">
    <property type="entry name" value="Winged helix-like DNA-binding domain superfamily/Winged helix DNA-binding domain"/>
    <property type="match status" value="1"/>
</dbReference>
<keyword evidence="2" id="KW-0238">DNA-binding</keyword>
<proteinExistence type="predicted"/>
<evidence type="ECO:0000256" key="2">
    <source>
        <dbReference type="ARBA" id="ARBA00023125"/>
    </source>
</evidence>
<comment type="caution">
    <text evidence="5">The sequence shown here is derived from an EMBL/GenBank/DDBJ whole genome shotgun (WGS) entry which is preliminary data.</text>
</comment>
<sequence length="136" mass="15792">MNLDDTDKLIIKELQNNSKITMKSLGKKVNLTGQAVNTRVARLEDEGIIQNYTVVVNQKSLDCDIHAFINIYMHKISHKPYLEFINEQSIYILNDYKIIGDGCYLLECRFPNNNHLNDFLETLNQFANYKVSTVLY</sequence>
<keyword evidence="3" id="KW-0804">Transcription</keyword>
<dbReference type="GO" id="GO:0043565">
    <property type="term" value="F:sequence-specific DNA binding"/>
    <property type="evidence" value="ECO:0007669"/>
    <property type="project" value="InterPro"/>
</dbReference>
<accession>A0A2T4S8C6</accession>
<dbReference type="OrthoDB" id="34294at2"/>
<feature type="domain" description="HTH asnC-type" evidence="4">
    <location>
        <begin position="3"/>
        <end position="64"/>
    </location>
</feature>
<gene>
    <name evidence="5" type="ORF">BUZ61_11570</name>
</gene>
<dbReference type="InterPro" id="IPR000485">
    <property type="entry name" value="AsnC-type_HTH_dom"/>
</dbReference>
<evidence type="ECO:0000256" key="3">
    <source>
        <dbReference type="ARBA" id="ARBA00023163"/>
    </source>
</evidence>
<dbReference type="PANTHER" id="PTHR30154:SF55">
    <property type="entry name" value="HTH-TYPE TRANSCRIPTIONAL REGULATOR LRPB"/>
    <property type="match status" value="1"/>
</dbReference>